<comment type="cofactor">
    <cofactor evidence="4 5">
        <name>Mg(2+)</name>
        <dbReference type="ChEBI" id="CHEBI:18420"/>
    </cofactor>
</comment>
<keyword evidence="2 4" id="KW-0479">Metal-binding</keyword>
<dbReference type="GO" id="GO:0005886">
    <property type="term" value="C:plasma membrane"/>
    <property type="evidence" value="ECO:0007669"/>
    <property type="project" value="UniProtKB-SubCell"/>
</dbReference>
<dbReference type="EMBL" id="AYKH01000008">
    <property type="protein sequence ID" value="ROO28677.1"/>
    <property type="molecule type" value="Genomic_DNA"/>
</dbReference>
<dbReference type="AlphaFoldDB" id="A0A423PSU9"/>
<dbReference type="Proteomes" id="UP000283993">
    <property type="component" value="Unassembled WGS sequence"/>
</dbReference>
<evidence type="ECO:0000256" key="1">
    <source>
        <dbReference type="ARBA" id="ARBA00001625"/>
    </source>
</evidence>
<dbReference type="PANTHER" id="PTHR43028">
    <property type="entry name" value="3'(2'),5'-BISPHOSPHATE NUCLEOTIDASE 1"/>
    <property type="match status" value="1"/>
</dbReference>
<name>A0A423PSU9_9GAMM</name>
<dbReference type="InterPro" id="IPR006240">
    <property type="entry name" value="CysQ"/>
</dbReference>
<evidence type="ECO:0000313" key="7">
    <source>
        <dbReference type="Proteomes" id="UP000283993"/>
    </source>
</evidence>
<proteinExistence type="inferred from homology"/>
<dbReference type="SUPFAM" id="SSF56655">
    <property type="entry name" value="Carbohydrate phosphatase"/>
    <property type="match status" value="1"/>
</dbReference>
<dbReference type="InterPro" id="IPR050725">
    <property type="entry name" value="CysQ/Inositol_MonoPase"/>
</dbReference>
<keyword evidence="4" id="KW-0997">Cell inner membrane</keyword>
<comment type="catalytic activity">
    <reaction evidence="1 4">
        <text>adenosine 3',5'-bisphosphate + H2O = AMP + phosphate</text>
        <dbReference type="Rhea" id="RHEA:10040"/>
        <dbReference type="ChEBI" id="CHEBI:15377"/>
        <dbReference type="ChEBI" id="CHEBI:43474"/>
        <dbReference type="ChEBI" id="CHEBI:58343"/>
        <dbReference type="ChEBI" id="CHEBI:456215"/>
        <dbReference type="EC" id="3.1.3.7"/>
    </reaction>
</comment>
<dbReference type="GO" id="GO:0000103">
    <property type="term" value="P:sulfate assimilation"/>
    <property type="evidence" value="ECO:0007669"/>
    <property type="project" value="TreeGrafter"/>
</dbReference>
<keyword evidence="4" id="KW-0472">Membrane</keyword>
<organism evidence="6 7">
    <name type="scientific">Salinisphaera orenii MK-B5</name>
    <dbReference type="NCBI Taxonomy" id="856730"/>
    <lineage>
        <taxon>Bacteria</taxon>
        <taxon>Pseudomonadati</taxon>
        <taxon>Pseudomonadota</taxon>
        <taxon>Gammaproteobacteria</taxon>
        <taxon>Salinisphaerales</taxon>
        <taxon>Salinisphaeraceae</taxon>
        <taxon>Salinisphaera</taxon>
    </lineage>
</organism>
<feature type="binding site" evidence="4">
    <location>
        <position position="88"/>
    </location>
    <ligand>
        <name>Mg(2+)</name>
        <dbReference type="ChEBI" id="CHEBI:18420"/>
        <label>2</label>
    </ligand>
</feature>
<accession>A0A423PSU9</accession>
<dbReference type="GO" id="GO:0000287">
    <property type="term" value="F:magnesium ion binding"/>
    <property type="evidence" value="ECO:0007669"/>
    <property type="project" value="UniProtKB-UniRule"/>
</dbReference>
<feature type="binding site" evidence="5">
    <location>
        <position position="90"/>
    </location>
    <ligand>
        <name>Mg(2+)</name>
        <dbReference type="ChEBI" id="CHEBI:18420"/>
        <label>2</label>
    </ligand>
</feature>
<feature type="binding site" evidence="4">
    <location>
        <position position="88"/>
    </location>
    <ligand>
        <name>Mg(2+)</name>
        <dbReference type="ChEBI" id="CHEBI:18420"/>
        <label>1</label>
    </ligand>
</feature>
<comment type="subcellular location">
    <subcellularLocation>
        <location evidence="4">Cell inner membrane</location>
        <topology evidence="4">Peripheral membrane protein</topology>
        <orientation evidence="4">Cytoplasmic side</orientation>
    </subcellularLocation>
</comment>
<dbReference type="Pfam" id="PF00459">
    <property type="entry name" value="Inositol_P"/>
    <property type="match status" value="1"/>
</dbReference>
<evidence type="ECO:0000256" key="2">
    <source>
        <dbReference type="ARBA" id="ARBA00022723"/>
    </source>
</evidence>
<dbReference type="PRINTS" id="PR00377">
    <property type="entry name" value="IMPHPHTASES"/>
</dbReference>
<dbReference type="PROSITE" id="PS00629">
    <property type="entry name" value="IMP_1"/>
    <property type="match status" value="1"/>
</dbReference>
<keyword evidence="4" id="KW-0378">Hydrolase</keyword>
<feature type="binding site" evidence="5">
    <location>
        <position position="91"/>
    </location>
    <ligand>
        <name>Mg(2+)</name>
        <dbReference type="ChEBI" id="CHEBI:18420"/>
        <label>1</label>
        <note>catalytic</note>
    </ligand>
</feature>
<dbReference type="PANTHER" id="PTHR43028:SF5">
    <property type="entry name" value="3'(2'),5'-BISPHOSPHATE NUCLEOTIDASE 1"/>
    <property type="match status" value="1"/>
</dbReference>
<sequence>MELTRDLLDAVCDIAVEAGQLTLPIYYSDFDVETKDDDSPLTQADLAAHRHIQAALTRLTPDTPQLSEEGAETPYAERRGWAEHWLVDPLDGTREFVNKNDQFTINIALIRDHVPVLGVVYAPVLDTLWFGAGALGAFCQTGDDAPRRIAVSTRADTPRVLVSRSHRGSEVDAVLARMPDYEPVTMGSSLKFCVIAEGRADFYPRLGPTSEWDTGAGDAVLRAAGGAITDLHGHALAYNDGDSILNPHFIAFGDTEHDWRAYLSD</sequence>
<feature type="binding site" evidence="4">
    <location>
        <position position="213"/>
    </location>
    <ligand>
        <name>Mg(2+)</name>
        <dbReference type="ChEBI" id="CHEBI:18420"/>
        <label>2</label>
    </ligand>
</feature>
<dbReference type="GO" id="GO:0050427">
    <property type="term" value="P:3'-phosphoadenosine 5'-phosphosulfate metabolic process"/>
    <property type="evidence" value="ECO:0007669"/>
    <property type="project" value="TreeGrafter"/>
</dbReference>
<dbReference type="EC" id="3.1.3.7" evidence="4"/>
<feature type="binding site" evidence="4">
    <location>
        <position position="90"/>
    </location>
    <ligand>
        <name>Mg(2+)</name>
        <dbReference type="ChEBI" id="CHEBI:18420"/>
        <label>1</label>
    </ligand>
</feature>
<dbReference type="NCBIfam" id="TIGR01331">
    <property type="entry name" value="bisphos_cysQ"/>
    <property type="match status" value="1"/>
</dbReference>
<feature type="binding site" evidence="4">
    <location>
        <position position="213"/>
    </location>
    <ligand>
        <name>substrate</name>
    </ligand>
</feature>
<feature type="binding site" evidence="4">
    <location>
        <position position="68"/>
    </location>
    <ligand>
        <name>Mg(2+)</name>
        <dbReference type="ChEBI" id="CHEBI:18420"/>
        <label>1</label>
    </ligand>
</feature>
<comment type="similarity">
    <text evidence="4">Belongs to the inositol monophosphatase superfamily. CysQ family.</text>
</comment>
<dbReference type="Gene3D" id="3.30.540.10">
    <property type="entry name" value="Fructose-1,6-Bisphosphatase, subunit A, domain 1"/>
    <property type="match status" value="1"/>
</dbReference>
<reference evidence="6 7" key="1">
    <citation type="submission" date="2013-10" db="EMBL/GenBank/DDBJ databases">
        <title>Salinisphaera orenii MK-B5 Genome Sequencing.</title>
        <authorList>
            <person name="Lai Q."/>
            <person name="Li C."/>
            <person name="Shao Z."/>
        </authorList>
    </citation>
    <scope>NUCLEOTIDE SEQUENCE [LARGE SCALE GENOMIC DNA]</scope>
    <source>
        <strain evidence="6 7">MK-B5</strain>
    </source>
</reference>
<feature type="binding site" evidence="5">
    <location>
        <position position="88"/>
    </location>
    <ligand>
        <name>Mg(2+)</name>
        <dbReference type="ChEBI" id="CHEBI:18420"/>
        <label>1</label>
        <note>catalytic</note>
    </ligand>
</feature>
<feature type="binding site" evidence="5">
    <location>
        <position position="213"/>
    </location>
    <ligand>
        <name>Mg(2+)</name>
        <dbReference type="ChEBI" id="CHEBI:18420"/>
        <label>1</label>
        <note>catalytic</note>
    </ligand>
</feature>
<evidence type="ECO:0000313" key="6">
    <source>
        <dbReference type="EMBL" id="ROO28677.1"/>
    </source>
</evidence>
<comment type="caution">
    <text evidence="6">The sequence shown here is derived from an EMBL/GenBank/DDBJ whole genome shotgun (WGS) entry which is preliminary data.</text>
</comment>
<dbReference type="RefSeq" id="WP_123590909.1">
    <property type="nucleotide sequence ID" value="NZ_AYKH01000008.1"/>
</dbReference>
<keyword evidence="3 4" id="KW-0460">Magnesium</keyword>
<feature type="binding site" evidence="4">
    <location>
        <position position="91"/>
    </location>
    <ligand>
        <name>Mg(2+)</name>
        <dbReference type="ChEBI" id="CHEBI:18420"/>
        <label>2</label>
    </ligand>
</feature>
<evidence type="ECO:0000256" key="4">
    <source>
        <dbReference type="HAMAP-Rule" id="MF_02095"/>
    </source>
</evidence>
<dbReference type="Gene3D" id="3.40.190.80">
    <property type="match status" value="1"/>
</dbReference>
<dbReference type="InterPro" id="IPR020583">
    <property type="entry name" value="Inositol_monoP_metal-BS"/>
</dbReference>
<comment type="function">
    <text evidence="4">Converts adenosine-3',5'-bisphosphate (PAP) to AMP.</text>
</comment>
<keyword evidence="7" id="KW-1185">Reference proteome</keyword>
<dbReference type="HAMAP" id="MF_02095">
    <property type="entry name" value="CysQ"/>
    <property type="match status" value="1"/>
</dbReference>
<feature type="binding site" evidence="4">
    <location>
        <begin position="90"/>
        <end position="93"/>
    </location>
    <ligand>
        <name>substrate</name>
    </ligand>
</feature>
<feature type="binding site" evidence="5">
    <location>
        <position position="68"/>
    </location>
    <ligand>
        <name>Mg(2+)</name>
        <dbReference type="ChEBI" id="CHEBI:18420"/>
        <label>1</label>
        <note>catalytic</note>
    </ligand>
</feature>
<dbReference type="GO" id="GO:0008441">
    <property type="term" value="F:3'(2'),5'-bisphosphate nucleotidase activity"/>
    <property type="evidence" value="ECO:0007669"/>
    <property type="project" value="UniProtKB-UniRule"/>
</dbReference>
<evidence type="ECO:0000256" key="3">
    <source>
        <dbReference type="ARBA" id="ARBA00022842"/>
    </source>
</evidence>
<gene>
    <name evidence="4" type="primary">cysQ</name>
    <name evidence="6" type="ORF">SAOR_05315</name>
</gene>
<evidence type="ECO:0000256" key="5">
    <source>
        <dbReference type="PIRSR" id="PIRSR600760-2"/>
    </source>
</evidence>
<keyword evidence="4" id="KW-1003">Cell membrane</keyword>
<feature type="binding site" evidence="4">
    <location>
        <position position="68"/>
    </location>
    <ligand>
        <name>substrate</name>
    </ligand>
</feature>
<dbReference type="InterPro" id="IPR000760">
    <property type="entry name" value="Inositol_monophosphatase-like"/>
</dbReference>
<dbReference type="CDD" id="cd01638">
    <property type="entry name" value="CysQ"/>
    <property type="match status" value="1"/>
</dbReference>
<protein>
    <recommendedName>
        <fullName evidence="4">3'(2'),5'-bisphosphate nucleotidase CysQ</fullName>
        <ecNumber evidence="4">3.1.3.7</ecNumber>
    </recommendedName>
    <alternativeName>
        <fullName evidence="4">3'(2'),5-bisphosphonucleoside 3'(2')-phosphohydrolase</fullName>
    </alternativeName>
    <alternativeName>
        <fullName evidence="4">3'-phosphoadenosine 5'-phosphate phosphatase</fullName>
        <shortName evidence="4">PAP phosphatase</shortName>
    </alternativeName>
</protein>